<dbReference type="GO" id="GO:0015288">
    <property type="term" value="F:porin activity"/>
    <property type="evidence" value="ECO:0007669"/>
    <property type="project" value="TreeGrafter"/>
</dbReference>
<evidence type="ECO:0000256" key="8">
    <source>
        <dbReference type="SAM" id="Coils"/>
    </source>
</evidence>
<keyword evidence="9" id="KW-0732">Signal</keyword>
<dbReference type="PANTHER" id="PTHR30026">
    <property type="entry name" value="OUTER MEMBRANE PROTEIN TOLC"/>
    <property type="match status" value="1"/>
</dbReference>
<evidence type="ECO:0000256" key="4">
    <source>
        <dbReference type="ARBA" id="ARBA00022452"/>
    </source>
</evidence>
<dbReference type="NCBIfam" id="TIGR01844">
    <property type="entry name" value="type_I_sec_TolC"/>
    <property type="match status" value="1"/>
</dbReference>
<dbReference type="Proteomes" id="UP001157439">
    <property type="component" value="Unassembled WGS sequence"/>
</dbReference>
<protein>
    <submittedName>
        <fullName evidence="10">Outer membrane channel protein TolC</fullName>
    </submittedName>
</protein>
<dbReference type="SUPFAM" id="SSF56954">
    <property type="entry name" value="Outer membrane efflux proteins (OEP)"/>
    <property type="match status" value="1"/>
</dbReference>
<feature type="chain" id="PRO_5041317450" evidence="9">
    <location>
        <begin position="24"/>
        <end position="443"/>
    </location>
</feature>
<evidence type="ECO:0000256" key="6">
    <source>
        <dbReference type="ARBA" id="ARBA00023136"/>
    </source>
</evidence>
<keyword evidence="6" id="KW-0472">Membrane</keyword>
<evidence type="ECO:0000256" key="7">
    <source>
        <dbReference type="ARBA" id="ARBA00023237"/>
    </source>
</evidence>
<dbReference type="GO" id="GO:0009279">
    <property type="term" value="C:cell outer membrane"/>
    <property type="evidence" value="ECO:0007669"/>
    <property type="project" value="UniProtKB-SubCell"/>
</dbReference>
<dbReference type="PANTHER" id="PTHR30026:SF20">
    <property type="entry name" value="OUTER MEMBRANE PROTEIN TOLC"/>
    <property type="match status" value="1"/>
</dbReference>
<evidence type="ECO:0000256" key="5">
    <source>
        <dbReference type="ARBA" id="ARBA00022692"/>
    </source>
</evidence>
<evidence type="ECO:0000256" key="3">
    <source>
        <dbReference type="ARBA" id="ARBA00022448"/>
    </source>
</evidence>
<dbReference type="GO" id="GO:1990281">
    <property type="term" value="C:efflux pump complex"/>
    <property type="evidence" value="ECO:0007669"/>
    <property type="project" value="TreeGrafter"/>
</dbReference>
<dbReference type="NCBIfam" id="NF007002">
    <property type="entry name" value="PRK09465.1"/>
    <property type="match status" value="1"/>
</dbReference>
<keyword evidence="5" id="KW-0812">Transmembrane</keyword>
<comment type="subcellular location">
    <subcellularLocation>
        <location evidence="1">Cell outer membrane</location>
    </subcellularLocation>
</comment>
<evidence type="ECO:0000313" key="11">
    <source>
        <dbReference type="Proteomes" id="UP001157439"/>
    </source>
</evidence>
<dbReference type="AlphaFoldDB" id="A0AA37WVR2"/>
<gene>
    <name evidence="10" type="primary">tolC</name>
    <name evidence="10" type="ORF">GCM10007894_04490</name>
</gene>
<keyword evidence="3" id="KW-0813">Transport</keyword>
<dbReference type="InterPro" id="IPR010130">
    <property type="entry name" value="T1SS_OMP_TolC"/>
</dbReference>
<dbReference type="InterPro" id="IPR051906">
    <property type="entry name" value="TolC-like"/>
</dbReference>
<proteinExistence type="inferred from homology"/>
<dbReference type="EMBL" id="BSPO01000001">
    <property type="protein sequence ID" value="GLS82472.1"/>
    <property type="molecule type" value="Genomic_DNA"/>
</dbReference>
<evidence type="ECO:0000256" key="9">
    <source>
        <dbReference type="SAM" id="SignalP"/>
    </source>
</evidence>
<dbReference type="Pfam" id="PF02321">
    <property type="entry name" value="OEP"/>
    <property type="match status" value="2"/>
</dbReference>
<sequence length="443" mass="48514">MKFKIRSLCASIALLSVAGTANADDILQIYQQALASDPVVIQAKADRDRLYESITENRSPLLPTISGNIGYDKAWGDNQGGNSGFTGGLRLNQVIYDHGAWLNLSLSEKTASQADATYAEALQTLITRVSTAYFNVLAAQDTVEFKEAEKRAIERQLEQTKQRFAVGLTAITGVHEAQAQFDLATADLITAQNQLENSYEALREITGIDHANLNVLDTDRFSAGKTTPSSSAEWLTIAEDSNLALLQRRLGKDIAEQSISLAKSGHLPSLNFQANATTGQERKYGNNTIPRPDNYNDQNIAVTMSIPIFEGMRVSSQVKQAQYNYVIASEALEQTHRQVVKSIRSNFNTVNATVSSIRAYEQSVISAESALKATQAGFEVGTRTIVEVLNRTRDLYNSKTQLSNSRYAYINSILQLKAAAGTLNEDDVIAVNNGLKPLQQQQP</sequence>
<reference evidence="10 11" key="1">
    <citation type="journal article" date="2014" name="Int. J. Syst. Evol. Microbiol.">
        <title>Complete genome sequence of Corynebacterium casei LMG S-19264T (=DSM 44701T), isolated from a smear-ripened cheese.</title>
        <authorList>
            <consortium name="US DOE Joint Genome Institute (JGI-PGF)"/>
            <person name="Walter F."/>
            <person name="Albersmeier A."/>
            <person name="Kalinowski J."/>
            <person name="Ruckert C."/>
        </authorList>
    </citation>
    <scope>NUCLEOTIDE SEQUENCE [LARGE SCALE GENOMIC DNA]</scope>
    <source>
        <strain evidence="10 11">NBRC 112785</strain>
    </source>
</reference>
<evidence type="ECO:0000256" key="1">
    <source>
        <dbReference type="ARBA" id="ARBA00004442"/>
    </source>
</evidence>
<evidence type="ECO:0000256" key="2">
    <source>
        <dbReference type="ARBA" id="ARBA00007613"/>
    </source>
</evidence>
<dbReference type="InterPro" id="IPR003423">
    <property type="entry name" value="OMP_efflux"/>
</dbReference>
<dbReference type="GO" id="GO:0015562">
    <property type="term" value="F:efflux transmembrane transporter activity"/>
    <property type="evidence" value="ECO:0007669"/>
    <property type="project" value="InterPro"/>
</dbReference>
<keyword evidence="4" id="KW-1134">Transmembrane beta strand</keyword>
<organism evidence="10 11">
    <name type="scientific">Paraferrimonas haliotis</name>
    <dbReference type="NCBI Taxonomy" id="2013866"/>
    <lineage>
        <taxon>Bacteria</taxon>
        <taxon>Pseudomonadati</taxon>
        <taxon>Pseudomonadota</taxon>
        <taxon>Gammaproteobacteria</taxon>
        <taxon>Alteromonadales</taxon>
        <taxon>Ferrimonadaceae</taxon>
        <taxon>Paraferrimonas</taxon>
    </lineage>
</organism>
<keyword evidence="8" id="KW-0175">Coiled coil</keyword>
<keyword evidence="11" id="KW-1185">Reference proteome</keyword>
<comment type="caution">
    <text evidence="10">The sequence shown here is derived from an EMBL/GenBank/DDBJ whole genome shotgun (WGS) entry which is preliminary data.</text>
</comment>
<keyword evidence="7" id="KW-0998">Cell outer membrane</keyword>
<dbReference type="RefSeq" id="WP_095498024.1">
    <property type="nucleotide sequence ID" value="NZ_BSPO01000001.1"/>
</dbReference>
<accession>A0AA37WVR2</accession>
<feature type="signal peptide" evidence="9">
    <location>
        <begin position="1"/>
        <end position="23"/>
    </location>
</feature>
<comment type="similarity">
    <text evidence="2">Belongs to the outer membrane factor (OMF) (TC 1.B.17) family.</text>
</comment>
<feature type="coiled-coil region" evidence="8">
    <location>
        <begin position="136"/>
        <end position="163"/>
    </location>
</feature>
<dbReference type="Gene3D" id="1.20.1600.10">
    <property type="entry name" value="Outer membrane efflux proteins (OEP)"/>
    <property type="match status" value="1"/>
</dbReference>
<evidence type="ECO:0000313" key="10">
    <source>
        <dbReference type="EMBL" id="GLS82472.1"/>
    </source>
</evidence>
<name>A0AA37WVR2_9GAMM</name>
<dbReference type="InterPro" id="IPR058622">
    <property type="entry name" value="TolC"/>
</dbReference>